<keyword evidence="1" id="KW-0805">Transcription regulation</keyword>
<proteinExistence type="predicted"/>
<dbReference type="Pfam" id="PF14215">
    <property type="entry name" value="bHLH-MYC_N"/>
    <property type="match status" value="1"/>
</dbReference>
<evidence type="ECO:0000313" key="5">
    <source>
        <dbReference type="Proteomes" id="UP000554482"/>
    </source>
</evidence>
<dbReference type="PANTHER" id="PTHR46196:SF4">
    <property type="entry name" value="TRANSCRIPTION FACTOR LHW"/>
    <property type="match status" value="1"/>
</dbReference>
<dbReference type="Proteomes" id="UP000554482">
    <property type="component" value="Unassembled WGS sequence"/>
</dbReference>
<dbReference type="EMBL" id="JABWDY010018456">
    <property type="protein sequence ID" value="KAF5194630.1"/>
    <property type="molecule type" value="Genomic_DNA"/>
</dbReference>
<evidence type="ECO:0000256" key="1">
    <source>
        <dbReference type="ARBA" id="ARBA00023015"/>
    </source>
</evidence>
<evidence type="ECO:0000313" key="4">
    <source>
        <dbReference type="EMBL" id="KAF5194630.1"/>
    </source>
</evidence>
<dbReference type="InterPro" id="IPR025610">
    <property type="entry name" value="MYC/MYB_N"/>
</dbReference>
<reference evidence="4 5" key="1">
    <citation type="submission" date="2020-06" db="EMBL/GenBank/DDBJ databases">
        <title>Transcriptomic and genomic resources for Thalictrum thalictroides and T. hernandezii: Facilitating candidate gene discovery in an emerging model plant lineage.</title>
        <authorList>
            <person name="Arias T."/>
            <person name="Riano-Pachon D.M."/>
            <person name="Di Stilio V.S."/>
        </authorList>
    </citation>
    <scope>NUCLEOTIDE SEQUENCE [LARGE SCALE GENOMIC DNA]</scope>
    <source>
        <strain evidence="5">cv. WT478/WT964</strain>
        <tissue evidence="4">Leaves</tissue>
    </source>
</reference>
<dbReference type="InterPro" id="IPR043561">
    <property type="entry name" value="LHW-like"/>
</dbReference>
<accession>A0A7J6WDF0</accession>
<gene>
    <name evidence="4" type="ORF">FRX31_015783</name>
</gene>
<dbReference type="GO" id="GO:0003700">
    <property type="term" value="F:DNA-binding transcription factor activity"/>
    <property type="evidence" value="ECO:0007669"/>
    <property type="project" value="InterPro"/>
</dbReference>
<keyword evidence="5" id="KW-1185">Reference proteome</keyword>
<name>A0A7J6WDF0_THATH</name>
<sequence>MGTLLKEALKCLCGANRWSYAIFWKIGYQNPTLLVWEDFHYEPTHNSSLSSIAGVDSTDLLLKEWEGLWSYHENHFPQYKGQGEDRVSSLLNRMMINNHVHVVGEGWATFILLLDFHSPHPS</sequence>
<comment type="caution">
    <text evidence="4">The sequence shown here is derived from an EMBL/GenBank/DDBJ whole genome shotgun (WGS) entry which is preliminary data.</text>
</comment>
<evidence type="ECO:0000256" key="2">
    <source>
        <dbReference type="ARBA" id="ARBA00023163"/>
    </source>
</evidence>
<organism evidence="4 5">
    <name type="scientific">Thalictrum thalictroides</name>
    <name type="common">Rue-anemone</name>
    <name type="synonym">Anemone thalictroides</name>
    <dbReference type="NCBI Taxonomy" id="46969"/>
    <lineage>
        <taxon>Eukaryota</taxon>
        <taxon>Viridiplantae</taxon>
        <taxon>Streptophyta</taxon>
        <taxon>Embryophyta</taxon>
        <taxon>Tracheophyta</taxon>
        <taxon>Spermatophyta</taxon>
        <taxon>Magnoliopsida</taxon>
        <taxon>Ranunculales</taxon>
        <taxon>Ranunculaceae</taxon>
        <taxon>Thalictroideae</taxon>
        <taxon>Thalictrum</taxon>
    </lineage>
</organism>
<dbReference type="PANTHER" id="PTHR46196">
    <property type="entry name" value="TRANSCRIPTION FACTOR BHLH155-LIKE ISOFORM X1-RELATED"/>
    <property type="match status" value="1"/>
</dbReference>
<dbReference type="AlphaFoldDB" id="A0A7J6WDF0"/>
<dbReference type="OrthoDB" id="1883654at2759"/>
<evidence type="ECO:0000259" key="3">
    <source>
        <dbReference type="Pfam" id="PF14215"/>
    </source>
</evidence>
<feature type="domain" description="Transcription factor MYC/MYB N-terminal" evidence="3">
    <location>
        <begin position="5"/>
        <end position="107"/>
    </location>
</feature>
<protein>
    <submittedName>
        <fullName evidence="4">Transcription factor lhw</fullName>
    </submittedName>
</protein>
<keyword evidence="2" id="KW-0804">Transcription</keyword>